<gene>
    <name evidence="3" type="ORF">J421_1080</name>
</gene>
<dbReference type="KEGG" id="gba:J421_1080"/>
<dbReference type="RefSeq" id="WP_025410145.1">
    <property type="nucleotide sequence ID" value="NZ_CP007128.1"/>
</dbReference>
<evidence type="ECO:0000256" key="1">
    <source>
        <dbReference type="ARBA" id="ARBA00007689"/>
    </source>
</evidence>
<dbReference type="AlphaFoldDB" id="W0RDV2"/>
<dbReference type="OrthoDB" id="9807535at2"/>
<proteinExistence type="inferred from homology"/>
<dbReference type="Gene3D" id="3.30.70.1060">
    <property type="entry name" value="Dimeric alpha+beta barrel"/>
    <property type="match status" value="1"/>
</dbReference>
<evidence type="ECO:0000313" key="4">
    <source>
        <dbReference type="Proteomes" id="UP000019151"/>
    </source>
</evidence>
<dbReference type="EMBL" id="CP007128">
    <property type="protein sequence ID" value="AHG88617.1"/>
    <property type="molecule type" value="Genomic_DNA"/>
</dbReference>
<protein>
    <submittedName>
        <fullName evidence="3">YCII-related protein</fullName>
    </submittedName>
</protein>
<dbReference type="Pfam" id="PF03795">
    <property type="entry name" value="YCII"/>
    <property type="match status" value="1"/>
</dbReference>
<sequence>MPKFVLLVYTDSALMGALPEGQFDSMMRDCLAHADDLTQDGTLLGFQQLEGPETARSVRIRNGRVSALDGPFAEAKEVLGGFNLIEAEDIDEAVRLAAEIPWARTGCIEVRPVRDIAVVRRQVGAPEAPEALPR</sequence>
<keyword evidence="4" id="KW-1185">Reference proteome</keyword>
<dbReference type="SUPFAM" id="SSF54909">
    <property type="entry name" value="Dimeric alpha+beta barrel"/>
    <property type="match status" value="1"/>
</dbReference>
<evidence type="ECO:0000259" key="2">
    <source>
        <dbReference type="Pfam" id="PF03795"/>
    </source>
</evidence>
<dbReference type="PANTHER" id="PTHR35174">
    <property type="entry name" value="BLL7171 PROTEIN-RELATED"/>
    <property type="match status" value="1"/>
</dbReference>
<dbReference type="InterPro" id="IPR011008">
    <property type="entry name" value="Dimeric_a/b-barrel"/>
</dbReference>
<dbReference type="InterPro" id="IPR005545">
    <property type="entry name" value="YCII"/>
</dbReference>
<dbReference type="HOGENOM" id="CLU_130902_2_1_0"/>
<dbReference type="Proteomes" id="UP000019151">
    <property type="component" value="Chromosome"/>
</dbReference>
<name>W0RDV2_9BACT</name>
<dbReference type="InParanoid" id="W0RDV2"/>
<dbReference type="PANTHER" id="PTHR35174:SF3">
    <property type="entry name" value="BLL7171 PROTEIN"/>
    <property type="match status" value="1"/>
</dbReference>
<dbReference type="PATRIC" id="fig|861299.3.peg.1095"/>
<dbReference type="eggNOG" id="COG3795">
    <property type="taxonomic scope" value="Bacteria"/>
</dbReference>
<comment type="similarity">
    <text evidence="1">Belongs to the YciI family.</text>
</comment>
<accession>W0RDV2</accession>
<reference evidence="3 4" key="1">
    <citation type="journal article" date="2014" name="Genome Announc.">
        <title>Genome Sequence and Methylome of Soil Bacterium Gemmatirosa kalamazoonensis KBS708T, a Member of the Rarely Cultivated Gemmatimonadetes Phylum.</title>
        <authorList>
            <person name="Debruyn J.M."/>
            <person name="Radosevich M."/>
            <person name="Wommack K.E."/>
            <person name="Polson S.W."/>
            <person name="Hauser L.J."/>
            <person name="Fawaz M.N."/>
            <person name="Korlach J."/>
            <person name="Tsai Y.C."/>
        </authorList>
    </citation>
    <scope>NUCLEOTIDE SEQUENCE [LARGE SCALE GENOMIC DNA]</scope>
    <source>
        <strain evidence="3 4">KBS708</strain>
    </source>
</reference>
<evidence type="ECO:0000313" key="3">
    <source>
        <dbReference type="EMBL" id="AHG88617.1"/>
    </source>
</evidence>
<organism evidence="3 4">
    <name type="scientific">Gemmatirosa kalamazoonensis</name>
    <dbReference type="NCBI Taxonomy" id="861299"/>
    <lineage>
        <taxon>Bacteria</taxon>
        <taxon>Pseudomonadati</taxon>
        <taxon>Gemmatimonadota</taxon>
        <taxon>Gemmatimonadia</taxon>
        <taxon>Gemmatimonadales</taxon>
        <taxon>Gemmatimonadaceae</taxon>
        <taxon>Gemmatirosa</taxon>
    </lineage>
</organism>
<feature type="domain" description="YCII-related" evidence="2">
    <location>
        <begin position="4"/>
        <end position="116"/>
    </location>
</feature>
<dbReference type="STRING" id="861299.J421_1080"/>